<keyword evidence="4" id="KW-1185">Reference proteome</keyword>
<dbReference type="PANTHER" id="PTHR23128">
    <property type="entry name" value="SERPENTINE RECEPTOR, CLASS E (EPSILON)-RELATED"/>
    <property type="match status" value="1"/>
</dbReference>
<dbReference type="GO" id="GO:0007606">
    <property type="term" value="P:sensory perception of chemical stimulus"/>
    <property type="evidence" value="ECO:0007669"/>
    <property type="project" value="InterPro"/>
</dbReference>
<feature type="transmembrane region" description="Helical" evidence="2">
    <location>
        <begin position="70"/>
        <end position="93"/>
    </location>
</feature>
<protein>
    <submittedName>
        <fullName evidence="3">Uncharacterized protein</fullName>
    </submittedName>
</protein>
<dbReference type="OrthoDB" id="5891988at2759"/>
<organism evidence="3 4">
    <name type="scientific">Meloidogyne graminicola</name>
    <dbReference type="NCBI Taxonomy" id="189291"/>
    <lineage>
        <taxon>Eukaryota</taxon>
        <taxon>Metazoa</taxon>
        <taxon>Ecdysozoa</taxon>
        <taxon>Nematoda</taxon>
        <taxon>Chromadorea</taxon>
        <taxon>Rhabditida</taxon>
        <taxon>Tylenchina</taxon>
        <taxon>Tylenchomorpha</taxon>
        <taxon>Tylenchoidea</taxon>
        <taxon>Meloidogynidae</taxon>
        <taxon>Meloidogyninae</taxon>
        <taxon>Meloidogyne</taxon>
    </lineage>
</organism>
<gene>
    <name evidence="3" type="ORF">Mgra_00003781</name>
</gene>
<evidence type="ECO:0000313" key="4">
    <source>
        <dbReference type="Proteomes" id="UP000605970"/>
    </source>
</evidence>
<comment type="similarity">
    <text evidence="1">Belongs to the nematode receptor-like protein sre family.</text>
</comment>
<dbReference type="GO" id="GO:0016020">
    <property type="term" value="C:membrane"/>
    <property type="evidence" value="ECO:0007669"/>
    <property type="project" value="InterPro"/>
</dbReference>
<evidence type="ECO:0000256" key="2">
    <source>
        <dbReference type="SAM" id="Phobius"/>
    </source>
</evidence>
<dbReference type="PANTHER" id="PTHR23128:SF132">
    <property type="entry name" value="SERPENTINE RECEPTOR, CLASS E (EPSILON)-RELATED"/>
    <property type="match status" value="1"/>
</dbReference>
<proteinExistence type="inferred from homology"/>
<sequence>MHNLTSFEIIYLGIDPNELIKINNFTLQQYLITWILILFEFFVHLFNIPMGIINLKIIYSTSLIHRNLKFILLTQSGLIIFEALIRLLFVFPIKYFTGDIFWFQKEFRFLPVQYFVELPIFSQRICATIFTKCYETEKGKLFTASWIFLFLILSIINFIYKQMQQIEDNLSSQKVSLNSSIIAILLSIIGLIEIILIGLIWYYNKNKLKNNFAKNNRLSVIDGKPTVLINNNRRTSDYKLKKRYQYLENMRTAFQLTPTLIAYFMAGEDDFNDEIISQCNNLVIACINFLILSTTIFFHKILRRNFYKFCSDLFCCKKQINKTQQTNTTINRISPSIAQQQTDKYFTMLNGTWN</sequence>
<feature type="transmembrane region" description="Helical" evidence="2">
    <location>
        <begin position="141"/>
        <end position="160"/>
    </location>
</feature>
<dbReference type="EMBL" id="JABEBT010000026">
    <property type="protein sequence ID" value="KAF7636836.1"/>
    <property type="molecule type" value="Genomic_DNA"/>
</dbReference>
<dbReference type="AlphaFoldDB" id="A0A8S9ZU84"/>
<evidence type="ECO:0000313" key="3">
    <source>
        <dbReference type="EMBL" id="KAF7636836.1"/>
    </source>
</evidence>
<name>A0A8S9ZU84_9BILA</name>
<feature type="transmembrane region" description="Helical" evidence="2">
    <location>
        <begin position="31"/>
        <end position="58"/>
    </location>
</feature>
<dbReference type="Proteomes" id="UP000605970">
    <property type="component" value="Unassembled WGS sequence"/>
</dbReference>
<reference evidence="3" key="1">
    <citation type="journal article" date="2020" name="Ecol. Evol.">
        <title>Genome structure and content of the rice root-knot nematode (Meloidogyne graminicola).</title>
        <authorList>
            <person name="Phan N.T."/>
            <person name="Danchin E.G.J."/>
            <person name="Klopp C."/>
            <person name="Perfus-Barbeoch L."/>
            <person name="Kozlowski D.K."/>
            <person name="Koutsovoulos G.D."/>
            <person name="Lopez-Roques C."/>
            <person name="Bouchez O."/>
            <person name="Zahm M."/>
            <person name="Besnard G."/>
            <person name="Bellafiore S."/>
        </authorList>
    </citation>
    <scope>NUCLEOTIDE SEQUENCE</scope>
    <source>
        <strain evidence="3">VN-18</strain>
    </source>
</reference>
<comment type="caution">
    <text evidence="3">The sequence shown here is derived from an EMBL/GenBank/DDBJ whole genome shotgun (WGS) entry which is preliminary data.</text>
</comment>
<dbReference type="Pfam" id="PF03125">
    <property type="entry name" value="Sre"/>
    <property type="match status" value="1"/>
</dbReference>
<accession>A0A8S9ZU84</accession>
<dbReference type="InterPro" id="IPR004151">
    <property type="entry name" value="7TM_GPCR_serpentine_rcpt_Sre"/>
</dbReference>
<feature type="transmembrane region" description="Helical" evidence="2">
    <location>
        <begin position="275"/>
        <end position="298"/>
    </location>
</feature>
<keyword evidence="2" id="KW-1133">Transmembrane helix</keyword>
<evidence type="ECO:0000256" key="1">
    <source>
        <dbReference type="ARBA" id="ARBA00006803"/>
    </source>
</evidence>
<keyword evidence="2" id="KW-0812">Transmembrane</keyword>
<keyword evidence="2" id="KW-0472">Membrane</keyword>
<feature type="transmembrane region" description="Helical" evidence="2">
    <location>
        <begin position="181"/>
        <end position="203"/>
    </location>
</feature>